<accession>A0A2G1W8L5</accession>
<evidence type="ECO:0000259" key="2">
    <source>
        <dbReference type="Pfam" id="PF07593"/>
    </source>
</evidence>
<dbReference type="Pfam" id="PF13517">
    <property type="entry name" value="FG-GAP_3"/>
    <property type="match status" value="2"/>
</dbReference>
<dbReference type="InterPro" id="IPR027039">
    <property type="entry name" value="Crtac1"/>
</dbReference>
<dbReference type="GeneID" id="90608546"/>
<dbReference type="InterPro" id="IPR011519">
    <property type="entry name" value="UnbV_ASPIC"/>
</dbReference>
<evidence type="ECO:0000313" key="3">
    <source>
        <dbReference type="EMBL" id="PHQ35385.1"/>
    </source>
</evidence>
<proteinExistence type="predicted"/>
<dbReference type="PANTHER" id="PTHR16026:SF0">
    <property type="entry name" value="CARTILAGE ACIDIC PROTEIN 1"/>
    <property type="match status" value="1"/>
</dbReference>
<dbReference type="SUPFAM" id="SSF69318">
    <property type="entry name" value="Integrin alpha N-terminal domain"/>
    <property type="match status" value="1"/>
</dbReference>
<reference evidence="3 4" key="1">
    <citation type="submission" date="2017-06" db="EMBL/GenBank/DDBJ databases">
        <title>Description of Rhodopirellula bahusiensis sp. nov.</title>
        <authorList>
            <person name="Kizina J."/>
            <person name="Harder J."/>
        </authorList>
    </citation>
    <scope>NUCLEOTIDE SEQUENCE [LARGE SCALE GENOMIC DNA]</scope>
    <source>
        <strain evidence="3 4">SWK21</strain>
    </source>
</reference>
<dbReference type="InterPro" id="IPR028994">
    <property type="entry name" value="Integrin_alpha_N"/>
</dbReference>
<protein>
    <recommendedName>
        <fullName evidence="2">ASPIC/UnbV domain-containing protein</fullName>
    </recommendedName>
</protein>
<sequence>MRRVYVLLVVCWLVSLGCSREDSKLSEVVSAESVPAAKENGRLFTDIASETTDEQAEPANNEQLAEITREALAESLSFQDASSELGLKFEYRTGQQSNLWMPESMGGGVGVLDHDLDGLPDLVFSRGGNRRPGDLSAEACFALFRNRNAKAFELTPAAFGDVQSDYGQGLAVGDFNSDGFEDVYLTTTDRNLCFQNCGDGTFVDVTDQVLVSAEDRWSTSAQFADLNGDGLLDLYVCNYLMYDMIAGPICRDTNGEGRLCRPQEFASWENQAFINQGDGTYLDEANSLGLTAADGKSLGVAIADFDRDDRLDVYVANDTTANFLFRGNEQGMFSEEAVIRGCATNQRGEFEAGMGVAVSDVDRDGWLDIFCTNYFNESNTLYRNLGKSGFQDATSSLGLALPSQSVLGFGATFCDFNHDGHDELFVTNGHVDNHPKNKLQKMPPQLFALSGEQFEDISPSLGPFFSEPKIGRGVAKIDFDTDGDIDFVVVHQNGPAALLMNQRQQTKSNWLQVKFVGRSSPRHGQGVKVQAVQDGRRQFQEITGGGTYLSTDQKMAHFGFASDEVISLEVRWPSGRAQRFDDVRANQVLELIESDDTGSSSRAIVR</sequence>
<keyword evidence="1" id="KW-0732">Signal</keyword>
<keyword evidence="4" id="KW-1185">Reference proteome</keyword>
<dbReference type="Gene3D" id="2.130.10.130">
    <property type="entry name" value="Integrin alpha, N-terminal"/>
    <property type="match status" value="2"/>
</dbReference>
<dbReference type="InterPro" id="IPR013517">
    <property type="entry name" value="FG-GAP"/>
</dbReference>
<feature type="domain" description="ASPIC/UnbV" evidence="2">
    <location>
        <begin position="527"/>
        <end position="589"/>
    </location>
</feature>
<name>A0A2G1W8L5_9BACT</name>
<dbReference type="Pfam" id="PF07593">
    <property type="entry name" value="UnbV_ASPIC"/>
    <property type="match status" value="1"/>
</dbReference>
<evidence type="ECO:0000256" key="1">
    <source>
        <dbReference type="ARBA" id="ARBA00022729"/>
    </source>
</evidence>
<organism evidence="3 4">
    <name type="scientific">Rhodopirellula bahusiensis</name>
    <dbReference type="NCBI Taxonomy" id="2014065"/>
    <lineage>
        <taxon>Bacteria</taxon>
        <taxon>Pseudomonadati</taxon>
        <taxon>Planctomycetota</taxon>
        <taxon>Planctomycetia</taxon>
        <taxon>Pirellulales</taxon>
        <taxon>Pirellulaceae</taxon>
        <taxon>Rhodopirellula</taxon>
    </lineage>
</organism>
<dbReference type="PANTHER" id="PTHR16026">
    <property type="entry name" value="CARTILAGE ACIDIC PROTEIN 1"/>
    <property type="match status" value="1"/>
</dbReference>
<dbReference type="AlphaFoldDB" id="A0A2G1W8L5"/>
<gene>
    <name evidence="3" type="ORF">CEE69_10250</name>
</gene>
<dbReference type="OrthoDB" id="5287961at2"/>
<dbReference type="PROSITE" id="PS51257">
    <property type="entry name" value="PROKAR_LIPOPROTEIN"/>
    <property type="match status" value="1"/>
</dbReference>
<evidence type="ECO:0000313" key="4">
    <source>
        <dbReference type="Proteomes" id="UP000225740"/>
    </source>
</evidence>
<comment type="caution">
    <text evidence="3">The sequence shown here is derived from an EMBL/GenBank/DDBJ whole genome shotgun (WGS) entry which is preliminary data.</text>
</comment>
<dbReference type="EMBL" id="NIZW01000007">
    <property type="protein sequence ID" value="PHQ35385.1"/>
    <property type="molecule type" value="Genomic_DNA"/>
</dbReference>
<dbReference type="Proteomes" id="UP000225740">
    <property type="component" value="Unassembled WGS sequence"/>
</dbReference>
<dbReference type="RefSeq" id="WP_099260594.1">
    <property type="nucleotide sequence ID" value="NZ_NIZW01000007.1"/>
</dbReference>